<evidence type="ECO:0000313" key="3">
    <source>
        <dbReference type="Proteomes" id="UP000177622"/>
    </source>
</evidence>
<reference evidence="2 3" key="1">
    <citation type="journal article" date="2016" name="Sci. Rep.">
        <title>Penicillium arizonense, a new, genome sequenced fungal species, reveals a high chemical diversity in secreted metabolites.</title>
        <authorList>
            <person name="Grijseels S."/>
            <person name="Nielsen J.C."/>
            <person name="Randelovic M."/>
            <person name="Nielsen J."/>
            <person name="Nielsen K.F."/>
            <person name="Workman M."/>
            <person name="Frisvad J.C."/>
        </authorList>
    </citation>
    <scope>NUCLEOTIDE SEQUENCE [LARGE SCALE GENOMIC DNA]</scope>
    <source>
        <strain evidence="2 3">CBS 141311</strain>
    </source>
</reference>
<gene>
    <name evidence="2" type="ORF">PENARI_c008G11377</name>
</gene>
<protein>
    <submittedName>
        <fullName evidence="2">Uncharacterized protein</fullName>
    </submittedName>
</protein>
<feature type="region of interest" description="Disordered" evidence="1">
    <location>
        <begin position="324"/>
        <end position="404"/>
    </location>
</feature>
<feature type="compositionally biased region" description="Polar residues" evidence="1">
    <location>
        <begin position="332"/>
        <end position="342"/>
    </location>
</feature>
<name>A0A1F5LJA8_PENAI</name>
<feature type="compositionally biased region" description="Basic residues" evidence="1">
    <location>
        <begin position="1"/>
        <end position="13"/>
    </location>
</feature>
<accession>A0A1F5LJA8</accession>
<feature type="compositionally biased region" description="Basic and acidic residues" evidence="1">
    <location>
        <begin position="354"/>
        <end position="376"/>
    </location>
</feature>
<organism evidence="2 3">
    <name type="scientific">Penicillium arizonense</name>
    <dbReference type="NCBI Taxonomy" id="1835702"/>
    <lineage>
        <taxon>Eukaryota</taxon>
        <taxon>Fungi</taxon>
        <taxon>Dikarya</taxon>
        <taxon>Ascomycota</taxon>
        <taxon>Pezizomycotina</taxon>
        <taxon>Eurotiomycetes</taxon>
        <taxon>Eurotiomycetidae</taxon>
        <taxon>Eurotiales</taxon>
        <taxon>Aspergillaceae</taxon>
        <taxon>Penicillium</taxon>
    </lineage>
</organism>
<dbReference type="OrthoDB" id="4506111at2759"/>
<dbReference type="Proteomes" id="UP000177622">
    <property type="component" value="Unassembled WGS sequence"/>
</dbReference>
<feature type="compositionally biased region" description="Basic and acidic residues" evidence="1">
    <location>
        <begin position="59"/>
        <end position="81"/>
    </location>
</feature>
<keyword evidence="3" id="KW-1185">Reference proteome</keyword>
<dbReference type="EMBL" id="LXJU01000008">
    <property type="protein sequence ID" value="OGE53298.1"/>
    <property type="molecule type" value="Genomic_DNA"/>
</dbReference>
<dbReference type="GeneID" id="34576394"/>
<sequence length="404" mass="45531">MPSKRVRAQKKKRSESPPESSGDEWDSDSKRPAKKARTAPNAKKAEATKAVAPKTTGNDTRKVPSSEQPRRLSIKEYRTGPRADPAFYRYNRRPDRPAFIIPQTEPPVLKSEEIWNDHVPLSAPRHLEGKLGDIVVPDIYFGNMAPTPRWYVMPERGPPRPSQPSSNGNSKRSSVASTSSSSSTSTPKIQSWIWVFEAGEFGSWKRLEYDQLYEYAYLCLYQALQDPSQQERIRHAVHGPFNGPMQPPHQLLPSLPGRPLTGYFVLDQKWTSILEKPPGLRDSFYYFPDYKRPTLAVRPDPTGHNTANTHVIPRTMFNLMHKSLSRKPAVSREQSVSPTSHAGSGIRGSQALEDPEKTDPGKDRDLERNDEGKIARLDAASMKVNPSREESPDCLFSESESEEE</sequence>
<feature type="compositionally biased region" description="Polar residues" evidence="1">
    <location>
        <begin position="163"/>
        <end position="172"/>
    </location>
</feature>
<feature type="region of interest" description="Disordered" evidence="1">
    <location>
        <begin position="1"/>
        <end position="89"/>
    </location>
</feature>
<feature type="region of interest" description="Disordered" evidence="1">
    <location>
        <begin position="151"/>
        <end position="185"/>
    </location>
</feature>
<evidence type="ECO:0000256" key="1">
    <source>
        <dbReference type="SAM" id="MobiDB-lite"/>
    </source>
</evidence>
<evidence type="ECO:0000313" key="2">
    <source>
        <dbReference type="EMBL" id="OGE53298.1"/>
    </source>
</evidence>
<dbReference type="AlphaFoldDB" id="A0A1F5LJA8"/>
<feature type="compositionally biased region" description="Low complexity" evidence="1">
    <location>
        <begin position="173"/>
        <end position="185"/>
    </location>
</feature>
<proteinExistence type="predicted"/>
<comment type="caution">
    <text evidence="2">The sequence shown here is derived from an EMBL/GenBank/DDBJ whole genome shotgun (WGS) entry which is preliminary data.</text>
</comment>
<dbReference type="RefSeq" id="XP_022488737.1">
    <property type="nucleotide sequence ID" value="XM_022631660.1"/>
</dbReference>